<dbReference type="EMBL" id="KQ459595">
    <property type="protein sequence ID" value="KPI95663.1"/>
    <property type="molecule type" value="Genomic_DNA"/>
</dbReference>
<keyword evidence="2" id="KW-1185">Reference proteome</keyword>
<name>A0A194PRT2_PAPXU</name>
<protein>
    <submittedName>
        <fullName evidence="1">Uncharacterized protein</fullName>
    </submittedName>
</protein>
<gene>
    <name evidence="1" type="ORF">RR46_11376</name>
</gene>
<evidence type="ECO:0000313" key="2">
    <source>
        <dbReference type="Proteomes" id="UP000053268"/>
    </source>
</evidence>
<organism evidence="1 2">
    <name type="scientific">Papilio xuthus</name>
    <name type="common">Asian swallowtail butterfly</name>
    <dbReference type="NCBI Taxonomy" id="66420"/>
    <lineage>
        <taxon>Eukaryota</taxon>
        <taxon>Metazoa</taxon>
        <taxon>Ecdysozoa</taxon>
        <taxon>Arthropoda</taxon>
        <taxon>Hexapoda</taxon>
        <taxon>Insecta</taxon>
        <taxon>Pterygota</taxon>
        <taxon>Neoptera</taxon>
        <taxon>Endopterygota</taxon>
        <taxon>Lepidoptera</taxon>
        <taxon>Glossata</taxon>
        <taxon>Ditrysia</taxon>
        <taxon>Papilionoidea</taxon>
        <taxon>Papilionidae</taxon>
        <taxon>Papilioninae</taxon>
        <taxon>Papilio</taxon>
    </lineage>
</organism>
<accession>A0A194PRT2</accession>
<dbReference type="Proteomes" id="UP000053268">
    <property type="component" value="Unassembled WGS sequence"/>
</dbReference>
<reference evidence="1 2" key="1">
    <citation type="journal article" date="2015" name="Nat. Commun.">
        <title>Outbred genome sequencing and CRISPR/Cas9 gene editing in butterflies.</title>
        <authorList>
            <person name="Li X."/>
            <person name="Fan D."/>
            <person name="Zhang W."/>
            <person name="Liu G."/>
            <person name="Zhang L."/>
            <person name="Zhao L."/>
            <person name="Fang X."/>
            <person name="Chen L."/>
            <person name="Dong Y."/>
            <person name="Chen Y."/>
            <person name="Ding Y."/>
            <person name="Zhao R."/>
            <person name="Feng M."/>
            <person name="Zhu Y."/>
            <person name="Feng Y."/>
            <person name="Jiang X."/>
            <person name="Zhu D."/>
            <person name="Xiang H."/>
            <person name="Feng X."/>
            <person name="Li S."/>
            <person name="Wang J."/>
            <person name="Zhang G."/>
            <person name="Kronforst M.R."/>
            <person name="Wang W."/>
        </authorList>
    </citation>
    <scope>NUCLEOTIDE SEQUENCE [LARGE SCALE GENOMIC DNA]</scope>
    <source>
        <strain evidence="1">Ya'a_city_454_Px</strain>
        <tissue evidence="1">Whole body</tissue>
    </source>
</reference>
<sequence>MASLSLPRVLQLKKNSLDAEREQFEKFQVITVFTLCIPKLETSPSEISYHSHT</sequence>
<evidence type="ECO:0000313" key="1">
    <source>
        <dbReference type="EMBL" id="KPI95663.1"/>
    </source>
</evidence>
<proteinExistence type="predicted"/>
<dbReference type="AlphaFoldDB" id="A0A194PRT2"/>